<comment type="caution">
    <text evidence="1">The sequence shown here is derived from an EMBL/GenBank/DDBJ whole genome shotgun (WGS) entry which is preliminary data.</text>
</comment>
<sequence length="229" mass="24364">MDARGTARHTRDTRVLRNLPLRRRCLFLGDRNLWSACLRDSSAAATRLRTSTAALIRTQTALLASVGDSGAQVVRAAVESMHGALAAPLSSDSAAGGLVEKRLFDAWAEALEALLTHLEEPHNTASTYVDAPHATPAATAAAAAAAADDDNAATEAVVRELLCRLVIHLYDAGRAHYAATRAAERAAAAPRKRPREAEPGCVSDGHREMRVSWSVAACVDPLLYSIYTS</sequence>
<evidence type="ECO:0000313" key="1">
    <source>
        <dbReference type="EMBL" id="KAK7195841.1"/>
    </source>
</evidence>
<dbReference type="AlphaFoldDB" id="A0AAW0EQB1"/>
<reference evidence="1 2" key="1">
    <citation type="journal article" date="2021" name="MBio">
        <title>A New Model Trypanosomatid, Novymonas esmeraldas: Genomic Perception of Its 'Candidatus Pandoraea novymonadis' Endosymbiont.</title>
        <authorList>
            <person name="Zakharova A."/>
            <person name="Saura A."/>
            <person name="Butenko A."/>
            <person name="Podesvova L."/>
            <person name="Warmusova S."/>
            <person name="Kostygov A.Y."/>
            <person name="Nenarokova A."/>
            <person name="Lukes J."/>
            <person name="Opperdoes F.R."/>
            <person name="Yurchenko V."/>
        </authorList>
    </citation>
    <scope>NUCLEOTIDE SEQUENCE [LARGE SCALE GENOMIC DNA]</scope>
    <source>
        <strain evidence="1 2">E262AT.01</strain>
    </source>
</reference>
<organism evidence="1 2">
    <name type="scientific">Novymonas esmeraldas</name>
    <dbReference type="NCBI Taxonomy" id="1808958"/>
    <lineage>
        <taxon>Eukaryota</taxon>
        <taxon>Discoba</taxon>
        <taxon>Euglenozoa</taxon>
        <taxon>Kinetoplastea</taxon>
        <taxon>Metakinetoplastina</taxon>
        <taxon>Trypanosomatida</taxon>
        <taxon>Trypanosomatidae</taxon>
        <taxon>Novymonas</taxon>
    </lineage>
</organism>
<proteinExistence type="predicted"/>
<gene>
    <name evidence="1" type="ORF">NESM_000515500</name>
</gene>
<dbReference type="Proteomes" id="UP001430356">
    <property type="component" value="Unassembled WGS sequence"/>
</dbReference>
<name>A0AAW0EQB1_9TRYP</name>
<protein>
    <submittedName>
        <fullName evidence="1">Uncharacterized protein</fullName>
    </submittedName>
</protein>
<dbReference type="EMBL" id="JAECZO010000063">
    <property type="protein sequence ID" value="KAK7195841.1"/>
    <property type="molecule type" value="Genomic_DNA"/>
</dbReference>
<accession>A0AAW0EQB1</accession>
<keyword evidence="2" id="KW-1185">Reference proteome</keyword>
<evidence type="ECO:0000313" key="2">
    <source>
        <dbReference type="Proteomes" id="UP001430356"/>
    </source>
</evidence>